<keyword evidence="3" id="KW-1185">Reference proteome</keyword>
<proteinExistence type="predicted"/>
<evidence type="ECO:0000256" key="1">
    <source>
        <dbReference type="SAM" id="MobiDB-lite"/>
    </source>
</evidence>
<accession>A0A164V6X2</accession>
<reference evidence="2 3" key="1">
    <citation type="journal article" date="2016" name="Mol. Biol. Evol.">
        <title>Comparative Genomics of Early-Diverging Mushroom-Forming Fungi Provides Insights into the Origins of Lignocellulose Decay Capabilities.</title>
        <authorList>
            <person name="Nagy L.G."/>
            <person name="Riley R."/>
            <person name="Tritt A."/>
            <person name="Adam C."/>
            <person name="Daum C."/>
            <person name="Floudas D."/>
            <person name="Sun H."/>
            <person name="Yadav J.S."/>
            <person name="Pangilinan J."/>
            <person name="Larsson K.H."/>
            <person name="Matsuura K."/>
            <person name="Barry K."/>
            <person name="Labutti K."/>
            <person name="Kuo R."/>
            <person name="Ohm R.A."/>
            <person name="Bhattacharya S.S."/>
            <person name="Shirouzu T."/>
            <person name="Yoshinaga Y."/>
            <person name="Martin F.M."/>
            <person name="Grigoriev I.V."/>
            <person name="Hibbett D.S."/>
        </authorList>
    </citation>
    <scope>NUCLEOTIDE SEQUENCE [LARGE SCALE GENOMIC DNA]</scope>
    <source>
        <strain evidence="2 3">HHB9708</strain>
    </source>
</reference>
<feature type="region of interest" description="Disordered" evidence="1">
    <location>
        <begin position="1"/>
        <end position="31"/>
    </location>
</feature>
<organism evidence="2 3">
    <name type="scientific">Sistotremastrum niveocremeum HHB9708</name>
    <dbReference type="NCBI Taxonomy" id="1314777"/>
    <lineage>
        <taxon>Eukaryota</taxon>
        <taxon>Fungi</taxon>
        <taxon>Dikarya</taxon>
        <taxon>Basidiomycota</taxon>
        <taxon>Agaricomycotina</taxon>
        <taxon>Agaricomycetes</taxon>
        <taxon>Sistotremastrales</taxon>
        <taxon>Sistotremastraceae</taxon>
        <taxon>Sertulicium</taxon>
        <taxon>Sertulicium niveocremeum</taxon>
    </lineage>
</organism>
<sequence>MTHSSPSSSNDPKSMNPDPGSKSTKTSTTTYVHRRTIMPSEIKLTSLSKPYFIAQYSTLLSHRRELPPPPSKLIKDAEFRYARAIPFIQAVVQSLIDGIPISSASGSSTPKKSCWIDELKTHQGQRVPMSDRLEKQPWLFYITHTFQSIFPAHRDSSLHRIRAFGLGPKIPAAFYLPTTFKPILSAHLNPFEFHWWEIVFGQLAMRHCLRNSTSGGEESEDDEPRPLRDVLYILMCCLPGLLLIISSGEKTYQALPPRSWIISHHAMLRTILGEAEMKKWVEVDNAKGARVWEPRALEGECAEWVVARCDGEEGDPRLPVDEEVLMDPET</sequence>
<dbReference type="EMBL" id="KV419406">
    <property type="protein sequence ID" value="KZS93871.1"/>
    <property type="molecule type" value="Genomic_DNA"/>
</dbReference>
<feature type="compositionally biased region" description="Low complexity" evidence="1">
    <location>
        <begin position="1"/>
        <end position="30"/>
    </location>
</feature>
<evidence type="ECO:0000313" key="3">
    <source>
        <dbReference type="Proteomes" id="UP000076722"/>
    </source>
</evidence>
<dbReference type="AlphaFoldDB" id="A0A164V6X2"/>
<evidence type="ECO:0000313" key="2">
    <source>
        <dbReference type="EMBL" id="KZS93871.1"/>
    </source>
</evidence>
<protein>
    <submittedName>
        <fullName evidence="2">Uncharacterized protein</fullName>
    </submittedName>
</protein>
<name>A0A164V6X2_9AGAM</name>
<gene>
    <name evidence="2" type="ORF">SISNIDRAFT_70958</name>
</gene>
<dbReference type="Proteomes" id="UP000076722">
    <property type="component" value="Unassembled WGS sequence"/>
</dbReference>